<keyword evidence="1" id="KW-0175">Coiled coil</keyword>
<sequence>MADLEDSIRVAREAVNATPEDHPDRASCLNNLGLVLGERYSRTGEMADLEESIRGAQEAVNATPEDHPDRAGRLNNLGNGLGARYSRTGSMTDLEDAISYHHSALCQLTSPTKIRIQAGREVLRYCAIISDWHRAYEASHIAVHLIPRLAPRWLDHSDKQYLLALVIGLASDAAAAALLAEKELLLALDFLEQGRGVIASLLEETRTDILELREKYPELAEQFERLRNDLESPVSREQSSVGEHQQSWRVQESRRYQAGKLFDELIVEIRKKPGFQDFLLAPSRDDMRAAAKYGPIVVINVSEYRCDAILIEQHHIRSLALPNLSSEEINKKEHEDHLGSPKVLEWLWDVALSPILGALGFSQPPSDDDWPHVWWIPTGPLTRFPLHAAGRHAKGSAETVLDRVMSSYSSSVKAIIHGRRRRLTQAPSAQALLVAMEQTSGHSSLPFATQEVAMLHSLCKSMKFNPIEPERRKQDILSHLAQCRIFHFSGHGHSANDDPSKSHLLLEDWNNDPLMVANLLEINLRKHSPFLAYLSACGTGQIRDARFLDESIHLISAFQLAGFRHVIGTLWEVNDKLCVDMAKITGSITLQEHFEILG</sequence>
<organism evidence="3 4">
    <name type="scientific">Aspergillus hiratsukae</name>
    <dbReference type="NCBI Taxonomy" id="1194566"/>
    <lineage>
        <taxon>Eukaryota</taxon>
        <taxon>Fungi</taxon>
        <taxon>Dikarya</taxon>
        <taxon>Ascomycota</taxon>
        <taxon>Pezizomycotina</taxon>
        <taxon>Eurotiomycetes</taxon>
        <taxon>Eurotiomycetidae</taxon>
        <taxon>Eurotiales</taxon>
        <taxon>Aspergillaceae</taxon>
        <taxon>Aspergillus</taxon>
        <taxon>Aspergillus subgen. Fumigati</taxon>
    </lineage>
</organism>
<comment type="caution">
    <text evidence="3">The sequence shown here is derived from an EMBL/GenBank/DDBJ whole genome shotgun (WGS) entry which is preliminary data.</text>
</comment>
<evidence type="ECO:0000313" key="3">
    <source>
        <dbReference type="EMBL" id="KAF7174243.1"/>
    </source>
</evidence>
<evidence type="ECO:0000256" key="1">
    <source>
        <dbReference type="SAM" id="Coils"/>
    </source>
</evidence>
<dbReference type="InterPro" id="IPR024983">
    <property type="entry name" value="CHAT_dom"/>
</dbReference>
<dbReference type="Pfam" id="PF13374">
    <property type="entry name" value="TPR_10"/>
    <property type="match status" value="1"/>
</dbReference>
<protein>
    <recommendedName>
        <fullName evidence="2">CHAT domain-containing protein</fullName>
    </recommendedName>
</protein>
<dbReference type="Pfam" id="PF12770">
    <property type="entry name" value="CHAT"/>
    <property type="match status" value="1"/>
</dbReference>
<accession>A0A8H6QKA7</accession>
<dbReference type="EMBL" id="JACBAF010001623">
    <property type="protein sequence ID" value="KAF7174243.1"/>
    <property type="molecule type" value="Genomic_DNA"/>
</dbReference>
<feature type="domain" description="CHAT" evidence="2">
    <location>
        <begin position="342"/>
        <end position="582"/>
    </location>
</feature>
<reference evidence="3" key="1">
    <citation type="submission" date="2020-06" db="EMBL/GenBank/DDBJ databases">
        <title>Draft genome sequences of strains closely related to Aspergillus parafelis and Aspergillus hiratsukae.</title>
        <authorList>
            <person name="Dos Santos R.A.C."/>
            <person name="Rivero-Menendez O."/>
            <person name="Steenwyk J.L."/>
            <person name="Mead M.E."/>
            <person name="Goldman G.H."/>
            <person name="Alastruey-Izquierdo A."/>
            <person name="Rokas A."/>
        </authorList>
    </citation>
    <scope>NUCLEOTIDE SEQUENCE</scope>
    <source>
        <strain evidence="3">CNM-CM6106</strain>
    </source>
</reference>
<evidence type="ECO:0000259" key="2">
    <source>
        <dbReference type="Pfam" id="PF12770"/>
    </source>
</evidence>
<proteinExistence type="predicted"/>
<dbReference type="Proteomes" id="UP000662466">
    <property type="component" value="Unassembled WGS sequence"/>
</dbReference>
<dbReference type="Gene3D" id="1.25.40.10">
    <property type="entry name" value="Tetratricopeptide repeat domain"/>
    <property type="match status" value="1"/>
</dbReference>
<dbReference type="InterPro" id="IPR011990">
    <property type="entry name" value="TPR-like_helical_dom_sf"/>
</dbReference>
<feature type="coiled-coil region" evidence="1">
    <location>
        <begin position="202"/>
        <end position="229"/>
    </location>
</feature>
<evidence type="ECO:0000313" key="4">
    <source>
        <dbReference type="Proteomes" id="UP000662466"/>
    </source>
</evidence>
<dbReference type="AlphaFoldDB" id="A0A8H6QKA7"/>
<name>A0A8H6QKA7_9EURO</name>
<gene>
    <name evidence="3" type="ORF">CNMCM6106_008368</name>
</gene>